<dbReference type="InterPro" id="IPR051207">
    <property type="entry name" value="ComplexI_NDUFA9_subunit"/>
</dbReference>
<dbReference type="OrthoDB" id="275457at2759"/>
<dbReference type="Gene3D" id="3.40.50.720">
    <property type="entry name" value="NAD(P)-binding Rossmann-like Domain"/>
    <property type="match status" value="1"/>
</dbReference>
<feature type="region of interest" description="Disordered" evidence="1">
    <location>
        <begin position="1"/>
        <end position="23"/>
    </location>
</feature>
<evidence type="ECO:0008006" key="4">
    <source>
        <dbReference type="Google" id="ProtNLM"/>
    </source>
</evidence>
<evidence type="ECO:0000313" key="3">
    <source>
        <dbReference type="Proteomes" id="UP000673691"/>
    </source>
</evidence>
<accession>A0A8H7ZTJ5</accession>
<comment type="caution">
    <text evidence="2">The sequence shown here is derived from an EMBL/GenBank/DDBJ whole genome shotgun (WGS) entry which is preliminary data.</text>
</comment>
<protein>
    <recommendedName>
        <fullName evidence="4">NAD-dependent epimerase/dehydratase domain-containing protein</fullName>
    </recommendedName>
</protein>
<dbReference type="GO" id="GO:0044877">
    <property type="term" value="F:protein-containing complex binding"/>
    <property type="evidence" value="ECO:0007669"/>
    <property type="project" value="TreeGrafter"/>
</dbReference>
<gene>
    <name evidence="2" type="ORF">BJ554DRAFT_762</name>
</gene>
<name>A0A8H7ZTJ5_9FUNG</name>
<dbReference type="SUPFAM" id="SSF51735">
    <property type="entry name" value="NAD(P)-binding Rossmann-fold domains"/>
    <property type="match status" value="1"/>
</dbReference>
<dbReference type="Proteomes" id="UP000673691">
    <property type="component" value="Unassembled WGS sequence"/>
</dbReference>
<feature type="non-terminal residue" evidence="2">
    <location>
        <position position="187"/>
    </location>
</feature>
<proteinExistence type="predicted"/>
<evidence type="ECO:0000256" key="1">
    <source>
        <dbReference type="SAM" id="MobiDB-lite"/>
    </source>
</evidence>
<evidence type="ECO:0000313" key="2">
    <source>
        <dbReference type="EMBL" id="KAG5458927.1"/>
    </source>
</evidence>
<dbReference type="InterPro" id="IPR036291">
    <property type="entry name" value="NAD(P)-bd_dom_sf"/>
</dbReference>
<dbReference type="PANTHER" id="PTHR12126">
    <property type="entry name" value="NADH-UBIQUINONE OXIDOREDUCTASE 39 KDA SUBUNIT-RELATED"/>
    <property type="match status" value="1"/>
</dbReference>
<dbReference type="EMBL" id="JAEFCI010007702">
    <property type="protein sequence ID" value="KAG5458927.1"/>
    <property type="molecule type" value="Genomic_DNA"/>
</dbReference>
<keyword evidence="3" id="KW-1185">Reference proteome</keyword>
<organism evidence="2 3">
    <name type="scientific">Olpidium bornovanus</name>
    <dbReference type="NCBI Taxonomy" id="278681"/>
    <lineage>
        <taxon>Eukaryota</taxon>
        <taxon>Fungi</taxon>
        <taxon>Fungi incertae sedis</taxon>
        <taxon>Olpidiomycota</taxon>
        <taxon>Olpidiomycotina</taxon>
        <taxon>Olpidiomycetes</taxon>
        <taxon>Olpidiales</taxon>
        <taxon>Olpidiaceae</taxon>
        <taxon>Olpidium</taxon>
    </lineage>
</organism>
<reference evidence="2 3" key="1">
    <citation type="journal article" name="Sci. Rep.">
        <title>Genome-scale phylogenetic analyses confirm Olpidium as the closest living zoosporic fungus to the non-flagellated, terrestrial fungi.</title>
        <authorList>
            <person name="Chang Y."/>
            <person name="Rochon D."/>
            <person name="Sekimoto S."/>
            <person name="Wang Y."/>
            <person name="Chovatia M."/>
            <person name="Sandor L."/>
            <person name="Salamov A."/>
            <person name="Grigoriev I.V."/>
            <person name="Stajich J.E."/>
            <person name="Spatafora J.W."/>
        </authorList>
    </citation>
    <scope>NUCLEOTIDE SEQUENCE [LARGE SCALE GENOMIC DNA]</scope>
    <source>
        <strain evidence="2">S191</strain>
    </source>
</reference>
<dbReference type="PANTHER" id="PTHR12126:SF11">
    <property type="entry name" value="NADH DEHYDROGENASE [UBIQUINONE] 1 ALPHA SUBCOMPLEX SUBUNIT 9, MITOCHONDRIAL"/>
    <property type="match status" value="1"/>
</dbReference>
<sequence>MVASRSAGRDGRGNRASADVASPSSAALLSQLPRLKPGAAVVNLAGILSEQPPLNTFENVHLEGARRVAEYARAAGARLVHLSAILPPGAHGDPDLKYAGSKGWHQRRAHVTGAFTGAVEGRSTDHIASPVSRFNRMASFLPFLPVFGGGRTRFQPVYVNDLANAIVKVTDGEWERCKGKIIEAGGP</sequence>
<dbReference type="AlphaFoldDB" id="A0A8H7ZTJ5"/>